<protein>
    <recommendedName>
        <fullName evidence="4">At3g05675-like ankyrin-like domain-containing protein</fullName>
    </recommendedName>
</protein>
<dbReference type="PANTHER" id="PTHR31060">
    <property type="entry name" value="OSJNBA0011J08.25 PROTEIN-RELATED"/>
    <property type="match status" value="1"/>
</dbReference>
<dbReference type="AlphaFoldDB" id="A0AAD4XZV5"/>
<evidence type="ECO:0000256" key="2">
    <source>
        <dbReference type="ARBA" id="ARBA00004906"/>
    </source>
</evidence>
<keyword evidence="3" id="KW-0833">Ubl conjugation pathway</keyword>
<comment type="caution">
    <text evidence="5">The sequence shown here is derived from an EMBL/GenBank/DDBJ whole genome shotgun (WGS) entry which is preliminary data.</text>
</comment>
<proteinExistence type="predicted"/>
<evidence type="ECO:0000259" key="4">
    <source>
        <dbReference type="Pfam" id="PF25553"/>
    </source>
</evidence>
<gene>
    <name evidence="5" type="ORF">MKW98_005811</name>
</gene>
<dbReference type="InterPro" id="IPR038920">
    <property type="entry name" value="At3g05675-like"/>
</dbReference>
<dbReference type="Pfam" id="PF25553">
    <property type="entry name" value="BTB-POZ_ANK-like"/>
    <property type="match status" value="1"/>
</dbReference>
<evidence type="ECO:0000256" key="1">
    <source>
        <dbReference type="ARBA" id="ARBA00002668"/>
    </source>
</evidence>
<evidence type="ECO:0000313" key="6">
    <source>
        <dbReference type="Proteomes" id="UP001202328"/>
    </source>
</evidence>
<feature type="domain" description="At3g05675-like ankyrin-like" evidence="4">
    <location>
        <begin position="37"/>
        <end position="155"/>
    </location>
</feature>
<sequence length="156" mass="17982">MKVVLKTEENEGRLVGKSLVLKFLRGQDNLLGDMTSTETWNKFILSSCQSCLNSLLNLFKKGAKKNTYEVAEQISLEVDNLLWLLDILEDRQVAEEFALMWAYQQKLASLLKKVWLDTRHLVSCITARLFAGIRNGKIFAEKDTRQLLLQTWFQAL</sequence>
<organism evidence="5 6">
    <name type="scientific">Papaver atlanticum</name>
    <dbReference type="NCBI Taxonomy" id="357466"/>
    <lineage>
        <taxon>Eukaryota</taxon>
        <taxon>Viridiplantae</taxon>
        <taxon>Streptophyta</taxon>
        <taxon>Embryophyta</taxon>
        <taxon>Tracheophyta</taxon>
        <taxon>Spermatophyta</taxon>
        <taxon>Magnoliopsida</taxon>
        <taxon>Ranunculales</taxon>
        <taxon>Papaveraceae</taxon>
        <taxon>Papaveroideae</taxon>
        <taxon>Papaver</taxon>
    </lineage>
</organism>
<evidence type="ECO:0000256" key="3">
    <source>
        <dbReference type="ARBA" id="ARBA00022786"/>
    </source>
</evidence>
<dbReference type="PANTHER" id="PTHR31060:SF5">
    <property type="entry name" value="PRLI-INTERACTING FACTOR G, PUTATIVE, EXPRESSED-RELATED"/>
    <property type="match status" value="1"/>
</dbReference>
<comment type="pathway">
    <text evidence="2">Protein modification; protein ubiquitination.</text>
</comment>
<dbReference type="EMBL" id="JAJJMB010000440">
    <property type="protein sequence ID" value="KAI3962180.1"/>
    <property type="molecule type" value="Genomic_DNA"/>
</dbReference>
<accession>A0AAD4XZV5</accession>
<reference evidence="5" key="1">
    <citation type="submission" date="2022-04" db="EMBL/GenBank/DDBJ databases">
        <title>A functionally conserved STORR gene fusion in Papaver species that diverged 16.8 million years ago.</title>
        <authorList>
            <person name="Catania T."/>
        </authorList>
    </citation>
    <scope>NUCLEOTIDE SEQUENCE</scope>
    <source>
        <strain evidence="5">S-188037</strain>
    </source>
</reference>
<evidence type="ECO:0000313" key="5">
    <source>
        <dbReference type="EMBL" id="KAI3962180.1"/>
    </source>
</evidence>
<dbReference type="InterPro" id="IPR058039">
    <property type="entry name" value="At3g05675-like_ankyrin"/>
</dbReference>
<keyword evidence="6" id="KW-1185">Reference proteome</keyword>
<dbReference type="Proteomes" id="UP001202328">
    <property type="component" value="Unassembled WGS sequence"/>
</dbReference>
<name>A0AAD4XZV5_9MAGN</name>
<comment type="function">
    <text evidence="1">May act as a substrate-specific adapter of an E3 ubiquitin-protein ligase complex (CUL3-RBX1-BTB) which mediates the ubiquitination and subsequent proteasomal degradation of target proteins.</text>
</comment>